<sequence length="335" mass="38510">MFSHFRVAPRVARRYALPCHRQQLPTCSRLRYYSDLSPDPEPEPVEEGAPLDPDVLPAEEEAGPADPRSFQEFLDTVAAPYKEAKPRNWLGGDVVEFVSPFPLNKSFKPPPPISDTQRTRMYDEYMADPIKNSVRELAQRYHLSIKRVDAILRLKGMEDRWLKGKELQTGFQAGMEKILGTKTFAESVVSDIRYDAREADSLEEEENRDAARQRYQRLYWESTPEDGREPIVPASLEHAKKLAKKITKQAERHKSDPEYMPIIHNDKLFVKTKKEVISQRDGSTPIKFLDVGGKFINVDDRIRRVAGAERKAREKERRTLEAAKSLQKENPPHAS</sequence>
<comment type="caution">
    <text evidence="1">The sequence shown here is derived from an EMBL/GenBank/DDBJ whole genome shotgun (WGS) entry which is preliminary data.</text>
</comment>
<reference evidence="1 2" key="1">
    <citation type="journal article" date="2021" name="Appl. Environ. Microbiol.">
        <title>Genetic linkage and physical mapping for an oyster mushroom Pleurotus cornucopiae and QTL analysis for the trait cap color.</title>
        <authorList>
            <person name="Zhang Y."/>
            <person name="Gao W."/>
            <person name="Sonnenberg A."/>
            <person name="Chen Q."/>
            <person name="Zhang J."/>
            <person name="Huang C."/>
        </authorList>
    </citation>
    <scope>NUCLEOTIDE SEQUENCE [LARGE SCALE GENOMIC DNA]</scope>
    <source>
        <strain evidence="1">CCMSSC00406</strain>
    </source>
</reference>
<protein>
    <submittedName>
        <fullName evidence="1">Uncharacterized protein</fullName>
    </submittedName>
</protein>
<name>A0ACB7IVS5_PLECO</name>
<organism evidence="1 2">
    <name type="scientific">Pleurotus cornucopiae</name>
    <name type="common">Cornucopia mushroom</name>
    <dbReference type="NCBI Taxonomy" id="5321"/>
    <lineage>
        <taxon>Eukaryota</taxon>
        <taxon>Fungi</taxon>
        <taxon>Dikarya</taxon>
        <taxon>Basidiomycota</taxon>
        <taxon>Agaricomycotina</taxon>
        <taxon>Agaricomycetes</taxon>
        <taxon>Agaricomycetidae</taxon>
        <taxon>Agaricales</taxon>
        <taxon>Pleurotineae</taxon>
        <taxon>Pleurotaceae</taxon>
        <taxon>Pleurotus</taxon>
    </lineage>
</organism>
<evidence type="ECO:0000313" key="1">
    <source>
        <dbReference type="EMBL" id="KAG9222357.1"/>
    </source>
</evidence>
<keyword evidence="2" id="KW-1185">Reference proteome</keyword>
<dbReference type="Proteomes" id="UP000824881">
    <property type="component" value="Unassembled WGS sequence"/>
</dbReference>
<proteinExistence type="predicted"/>
<gene>
    <name evidence="1" type="ORF">CCMSSC00406_0002692</name>
</gene>
<accession>A0ACB7IVS5</accession>
<evidence type="ECO:0000313" key="2">
    <source>
        <dbReference type="Proteomes" id="UP000824881"/>
    </source>
</evidence>
<dbReference type="EMBL" id="WQMT02000005">
    <property type="protein sequence ID" value="KAG9222357.1"/>
    <property type="molecule type" value="Genomic_DNA"/>
</dbReference>